<dbReference type="Pfam" id="PF13637">
    <property type="entry name" value="Ank_4"/>
    <property type="match status" value="1"/>
</dbReference>
<feature type="repeat" description="ANK" evidence="7">
    <location>
        <begin position="8"/>
        <end position="32"/>
    </location>
</feature>
<dbReference type="PROSITE" id="PS50088">
    <property type="entry name" value="ANK_REPEAT"/>
    <property type="match status" value="4"/>
</dbReference>
<feature type="compositionally biased region" description="Low complexity" evidence="8">
    <location>
        <begin position="1035"/>
        <end position="1052"/>
    </location>
</feature>
<feature type="compositionally biased region" description="Low complexity" evidence="8">
    <location>
        <begin position="1210"/>
        <end position="1226"/>
    </location>
</feature>
<dbReference type="GO" id="GO:0005737">
    <property type="term" value="C:cytoplasm"/>
    <property type="evidence" value="ECO:0007669"/>
    <property type="project" value="UniProtKB-SubCell"/>
</dbReference>
<dbReference type="GO" id="GO:0004857">
    <property type="term" value="F:enzyme inhibitor activity"/>
    <property type="evidence" value="ECO:0007669"/>
    <property type="project" value="TreeGrafter"/>
</dbReference>
<dbReference type="InterPro" id="IPR051226">
    <property type="entry name" value="PP1_Regulatory_Subunit"/>
</dbReference>
<organism evidence="9 10">
    <name type="scientific">Glossina palpalis gambiensis</name>
    <dbReference type="NCBI Taxonomy" id="67801"/>
    <lineage>
        <taxon>Eukaryota</taxon>
        <taxon>Metazoa</taxon>
        <taxon>Ecdysozoa</taxon>
        <taxon>Arthropoda</taxon>
        <taxon>Hexapoda</taxon>
        <taxon>Insecta</taxon>
        <taxon>Pterygota</taxon>
        <taxon>Neoptera</taxon>
        <taxon>Endopterygota</taxon>
        <taxon>Diptera</taxon>
        <taxon>Brachycera</taxon>
        <taxon>Muscomorpha</taxon>
        <taxon>Hippoboscoidea</taxon>
        <taxon>Glossinidae</taxon>
        <taxon>Glossina</taxon>
    </lineage>
</organism>
<feature type="compositionally biased region" description="Low complexity" evidence="8">
    <location>
        <begin position="962"/>
        <end position="975"/>
    </location>
</feature>
<evidence type="ECO:0000256" key="2">
    <source>
        <dbReference type="ARBA" id="ARBA00022473"/>
    </source>
</evidence>
<dbReference type="CDD" id="cd21930">
    <property type="entry name" value="IPD_PPP1R12"/>
    <property type="match status" value="1"/>
</dbReference>
<dbReference type="InterPro" id="IPR002110">
    <property type="entry name" value="Ankyrin_rpt"/>
</dbReference>
<dbReference type="PROSITE" id="PS50297">
    <property type="entry name" value="ANK_REP_REGION"/>
    <property type="match status" value="3"/>
</dbReference>
<feature type="region of interest" description="Disordered" evidence="8">
    <location>
        <begin position="555"/>
        <end position="591"/>
    </location>
</feature>
<comment type="subcellular location">
    <subcellularLocation>
        <location evidence="1">Cytoplasm</location>
    </subcellularLocation>
</comment>
<dbReference type="STRING" id="67801.A0A1B0B8W3"/>
<feature type="repeat" description="ANK" evidence="7">
    <location>
        <begin position="130"/>
        <end position="162"/>
    </location>
</feature>
<feature type="region of interest" description="Disordered" evidence="8">
    <location>
        <begin position="1071"/>
        <end position="1102"/>
    </location>
</feature>
<feature type="compositionally biased region" description="Low complexity" evidence="8">
    <location>
        <begin position="1075"/>
        <end position="1084"/>
    </location>
</feature>
<reference evidence="9" key="2">
    <citation type="submission" date="2020-05" db="UniProtKB">
        <authorList>
            <consortium name="EnsemblMetazoa"/>
        </authorList>
    </citation>
    <scope>IDENTIFICATION</scope>
    <source>
        <strain evidence="9">IAEA</strain>
    </source>
</reference>
<feature type="compositionally biased region" description="Low complexity" evidence="8">
    <location>
        <begin position="714"/>
        <end position="732"/>
    </location>
</feature>
<dbReference type="EMBL" id="JXJN01010082">
    <property type="status" value="NOT_ANNOTATED_CDS"/>
    <property type="molecule type" value="Genomic_DNA"/>
</dbReference>
<feature type="repeat" description="ANK" evidence="7">
    <location>
        <begin position="163"/>
        <end position="195"/>
    </location>
</feature>
<feature type="region of interest" description="Disordered" evidence="8">
    <location>
        <begin position="714"/>
        <end position="750"/>
    </location>
</feature>
<feature type="compositionally biased region" description="Acidic residues" evidence="8">
    <location>
        <begin position="292"/>
        <end position="302"/>
    </location>
</feature>
<keyword evidence="2" id="KW-0217">Developmental protein</keyword>
<dbReference type="EMBL" id="JXJN01010084">
    <property type="status" value="NOT_ANNOTATED_CDS"/>
    <property type="molecule type" value="Genomic_DNA"/>
</dbReference>
<dbReference type="Proteomes" id="UP000092460">
    <property type="component" value="Unassembled WGS sequence"/>
</dbReference>
<dbReference type="EnsemblMetazoa" id="GPPI022573-RA">
    <property type="protein sequence ID" value="GPPI022573-PA"/>
    <property type="gene ID" value="GPPI022573"/>
</dbReference>
<feature type="region of interest" description="Disordered" evidence="8">
    <location>
        <begin position="840"/>
        <end position="930"/>
    </location>
</feature>
<feature type="compositionally biased region" description="Low complexity" evidence="8">
    <location>
        <begin position="262"/>
        <end position="291"/>
    </location>
</feature>
<feature type="compositionally biased region" description="Low complexity" evidence="8">
    <location>
        <begin position="303"/>
        <end position="315"/>
    </location>
</feature>
<evidence type="ECO:0000256" key="8">
    <source>
        <dbReference type="SAM" id="MobiDB-lite"/>
    </source>
</evidence>
<feature type="region of interest" description="Disordered" evidence="8">
    <location>
        <begin position="1253"/>
        <end position="1282"/>
    </location>
</feature>
<feature type="compositionally biased region" description="Low complexity" evidence="8">
    <location>
        <begin position="366"/>
        <end position="376"/>
    </location>
</feature>
<dbReference type="FunFam" id="1.25.40.20:FF:000004">
    <property type="entry name" value="Phosphatase 1 regulatory subunit 12A"/>
    <property type="match status" value="1"/>
</dbReference>
<dbReference type="Gene3D" id="6.10.140.390">
    <property type="match status" value="1"/>
</dbReference>
<dbReference type="PANTHER" id="PTHR24179:SF21">
    <property type="entry name" value="MYOSIN BINDING SUBUNIT, ISOFORM O"/>
    <property type="match status" value="1"/>
</dbReference>
<feature type="region of interest" description="Disordered" evidence="8">
    <location>
        <begin position="1210"/>
        <end position="1240"/>
    </location>
</feature>
<evidence type="ECO:0000313" key="10">
    <source>
        <dbReference type="Proteomes" id="UP000092460"/>
    </source>
</evidence>
<protein>
    <submittedName>
        <fullName evidence="9">Uncharacterized protein</fullName>
    </submittedName>
</protein>
<keyword evidence="4" id="KW-0677">Repeat</keyword>
<sequence>MLMNMTRACIDDNLEMVEFLVEHGADINRQDNEGWTPLHATASCGFVSIARYLVEHGADVAAVNSDGDLAVDLAVDIQHVPMIDFMQKMVAEQQIDCTKARQAEEQQMLSDAKRWLRSDASEVNRPHPKTGATALHVAAAKGYTKVLSLLLAGRANVDAQDNDGWTPLHAAAHWGQKEAAEMLVDAMGDMDVRNYAGQTCIDVADRKMVKFLEELRPNNKRIKRRPSSQIRISDTIESHIDKASAKIIRVEVRPENNKDHANASSSLASASVTTTTTTTTTITGHNLTTNSESEETDSELTDSTESSHSTSLSDNQDNQEDEKSTNEIPAADDETPWRRSNNVPRGRTPNESSSKIQVPDRDVNKTTTTNSSSDTSDIILRRTQSFENDEKFYQKYNELRARIKANSCPIIPATLQQNNNVNTVSNNNQNNNNNNSNICSSSISTSSTTIKSTLINLNTSVANSTTTTTTTTKTTTATTTTTTTTNLNTTTTTQPAFTTTLCSSITTNTTNTNSLSINNPTTNIIHNTISNILSQNYAVQRSASLKDHKQIFLRKSPPLSPTTTPPTSNALSTTSSIHTTPTTTTTSNAPAIVNTTLIRSALNNQVNHETTNSPQNEKDINVKRSNHQNLKNQHNNIAGVDTIAVDATVKEAKQTTGNIIKNFFKSFVPPVRDEESETQRKAHAKRVRETRRSTQGVTLDEIKSAEELVKKKNSAMNNNNNNNNNNTSSSNNDTQASKTSNNIPINSDSDTLAITEEQSSKASSPKMLTKYECDAVNQKSSEDDDVEITASFTLMATSSGKLRSLPNVAGIDNKDVNEIEISSTEDEGDGGDKEVSATFIMAPRKTSRTPTPTPTPTPTESHETTVVVPPPHQRNRLYSRSSSVSDDESNAKENRRRRLRSIKHNKENDNKKTESPSPPPPAEGMRKPSTPTRQLNLQRLHSANERVRSAFFNPLPLSTQHTSTATLTSPTTTLSGQYVPSPTLGSPVRLREKRPYFDTDNTNSTITLAEKLRNEANKYNENNEKRNDVTTSLPSTGNNESNELSTTSSSIFGPVIGVGPVTGVGYNYTSRRSLDSSSLPSSPLHTRERESGGNDFSNVGSREISSAGFYPAERRPSWRMKFDTGSKFKLEDASSGNSSYPPNNSIIIPSAPAVIAAANLSSTAMSQRRTSGGMNPNISSSANQSIHTIGRPVSAPPNSTITNSSIATLTSASATSSHTEADTSSTGSFMPRRVSASTSTTALVPETCTVSTTTTNSVATTTSGISSANDDRDNDKENDSRSALATQAVIQRRRKPKRRSTGVVHIDMDYFWDNCNEITVEKELKRFISRLKFKGYLNSYWEAL</sequence>
<evidence type="ECO:0000256" key="3">
    <source>
        <dbReference type="ARBA" id="ARBA00022490"/>
    </source>
</evidence>
<evidence type="ECO:0000256" key="5">
    <source>
        <dbReference type="ARBA" id="ARBA00023043"/>
    </source>
</evidence>
<keyword evidence="5 7" id="KW-0040">ANK repeat</keyword>
<accession>A0A1B0B8W3</accession>
<dbReference type="EMBL" id="JXJN01010083">
    <property type="status" value="NOT_ANNOTATED_CDS"/>
    <property type="molecule type" value="Genomic_DNA"/>
</dbReference>
<feature type="region of interest" description="Disordered" evidence="8">
    <location>
        <begin position="1016"/>
        <end position="1052"/>
    </location>
</feature>
<dbReference type="EMBL" id="JXJN01010085">
    <property type="status" value="NOT_ANNOTATED_CDS"/>
    <property type="molecule type" value="Genomic_DNA"/>
</dbReference>
<dbReference type="VEuPathDB" id="VectorBase:GPPI022573"/>
<feature type="region of interest" description="Disordered" evidence="8">
    <location>
        <begin position="253"/>
        <end position="376"/>
    </location>
</feature>
<reference evidence="10" key="1">
    <citation type="submission" date="2015-01" db="EMBL/GenBank/DDBJ databases">
        <authorList>
            <person name="Aksoy S."/>
            <person name="Warren W."/>
            <person name="Wilson R.K."/>
        </authorList>
    </citation>
    <scope>NUCLEOTIDE SEQUENCE [LARGE SCALE GENOMIC DNA]</scope>
    <source>
        <strain evidence="10">IAEA</strain>
    </source>
</reference>
<feature type="region of interest" description="Disordered" evidence="8">
    <location>
        <begin position="962"/>
        <end position="987"/>
    </location>
</feature>
<evidence type="ECO:0000256" key="1">
    <source>
        <dbReference type="ARBA" id="ARBA00004496"/>
    </source>
</evidence>
<feature type="compositionally biased region" description="Low complexity" evidence="8">
    <location>
        <begin position="1253"/>
        <end position="1263"/>
    </location>
</feature>
<dbReference type="PANTHER" id="PTHR24179">
    <property type="entry name" value="PROTEIN PHOSPHATASE 1 REGULATORY SUBUNIT 12"/>
    <property type="match status" value="1"/>
</dbReference>
<dbReference type="InterPro" id="IPR036770">
    <property type="entry name" value="Ankyrin_rpt-contain_sf"/>
</dbReference>
<proteinExistence type="inferred from homology"/>
<feature type="repeat" description="ANK" evidence="7">
    <location>
        <begin position="33"/>
        <end position="65"/>
    </location>
</feature>
<evidence type="ECO:0000256" key="6">
    <source>
        <dbReference type="ARBA" id="ARBA00038386"/>
    </source>
</evidence>
<dbReference type="SUPFAM" id="SSF48403">
    <property type="entry name" value="Ankyrin repeat"/>
    <property type="match status" value="1"/>
</dbReference>
<name>A0A1B0B8W3_9MUSC</name>
<dbReference type="GO" id="GO:0019208">
    <property type="term" value="F:phosphatase regulator activity"/>
    <property type="evidence" value="ECO:0007669"/>
    <property type="project" value="TreeGrafter"/>
</dbReference>
<keyword evidence="3" id="KW-0963">Cytoplasm</keyword>
<feature type="compositionally biased region" description="Polar residues" evidence="8">
    <location>
        <begin position="733"/>
        <end position="750"/>
    </location>
</feature>
<evidence type="ECO:0000313" key="9">
    <source>
        <dbReference type="EnsemblMetazoa" id="GPPI022573-PA"/>
    </source>
</evidence>
<feature type="compositionally biased region" description="Basic and acidic residues" evidence="8">
    <location>
        <begin position="1269"/>
        <end position="1280"/>
    </location>
</feature>
<dbReference type="SMART" id="SM00248">
    <property type="entry name" value="ANK"/>
    <property type="match status" value="5"/>
</dbReference>
<feature type="compositionally biased region" description="Low complexity" evidence="8">
    <location>
        <begin position="565"/>
        <end position="587"/>
    </location>
</feature>
<feature type="compositionally biased region" description="Polar residues" evidence="8">
    <location>
        <begin position="338"/>
        <end position="356"/>
    </location>
</feature>
<feature type="region of interest" description="Disordered" evidence="8">
    <location>
        <begin position="671"/>
        <end position="702"/>
    </location>
</feature>
<dbReference type="Pfam" id="PF12796">
    <property type="entry name" value="Ank_2"/>
    <property type="match status" value="1"/>
</dbReference>
<keyword evidence="10" id="KW-1185">Reference proteome</keyword>
<evidence type="ECO:0000256" key="7">
    <source>
        <dbReference type="PROSITE-ProRule" id="PRU00023"/>
    </source>
</evidence>
<feature type="compositionally biased region" description="Basic and acidic residues" evidence="8">
    <location>
        <begin position="671"/>
        <end position="680"/>
    </location>
</feature>
<feature type="compositionally biased region" description="Basic residues" evidence="8">
    <location>
        <begin position="894"/>
        <end position="903"/>
    </location>
</feature>
<feature type="compositionally biased region" description="Basic and acidic residues" evidence="8">
    <location>
        <begin position="1016"/>
        <end position="1028"/>
    </location>
</feature>
<comment type="similarity">
    <text evidence="6">Belongs to the NRARP family.</text>
</comment>
<evidence type="ECO:0000256" key="4">
    <source>
        <dbReference type="ARBA" id="ARBA00022737"/>
    </source>
</evidence>
<feature type="compositionally biased region" description="Basic and acidic residues" evidence="8">
    <location>
        <begin position="904"/>
        <end position="914"/>
    </location>
</feature>
<dbReference type="Gene3D" id="1.25.40.20">
    <property type="entry name" value="Ankyrin repeat-containing domain"/>
    <property type="match status" value="2"/>
</dbReference>